<dbReference type="Proteomes" id="UP000475862">
    <property type="component" value="Unassembled WGS sequence"/>
</dbReference>
<dbReference type="AlphaFoldDB" id="A0A6G0TAM0"/>
<protein>
    <submittedName>
        <fullName evidence="1">Uncharacterized protein</fullName>
    </submittedName>
</protein>
<keyword evidence="2" id="KW-1185">Reference proteome</keyword>
<reference evidence="1 2" key="1">
    <citation type="submission" date="2019-08" db="EMBL/GenBank/DDBJ databases">
        <title>The genome of the soybean aphid Biotype 1, its phylome, world population structure and adaptation to the North American continent.</title>
        <authorList>
            <person name="Giordano R."/>
            <person name="Donthu R.K."/>
            <person name="Hernandez A.G."/>
            <person name="Wright C.L."/>
            <person name="Zimin A.V."/>
        </authorList>
    </citation>
    <scope>NUCLEOTIDE SEQUENCE [LARGE SCALE GENOMIC DNA]</scope>
    <source>
        <tissue evidence="1">Whole aphids</tissue>
    </source>
</reference>
<organism evidence="1 2">
    <name type="scientific">Aphis glycines</name>
    <name type="common">Soybean aphid</name>
    <dbReference type="NCBI Taxonomy" id="307491"/>
    <lineage>
        <taxon>Eukaryota</taxon>
        <taxon>Metazoa</taxon>
        <taxon>Ecdysozoa</taxon>
        <taxon>Arthropoda</taxon>
        <taxon>Hexapoda</taxon>
        <taxon>Insecta</taxon>
        <taxon>Pterygota</taxon>
        <taxon>Neoptera</taxon>
        <taxon>Paraneoptera</taxon>
        <taxon>Hemiptera</taxon>
        <taxon>Sternorrhyncha</taxon>
        <taxon>Aphidomorpha</taxon>
        <taxon>Aphidoidea</taxon>
        <taxon>Aphididae</taxon>
        <taxon>Aphidini</taxon>
        <taxon>Aphis</taxon>
        <taxon>Aphis</taxon>
    </lineage>
</organism>
<name>A0A6G0TAM0_APHGL</name>
<dbReference type="OrthoDB" id="10055366at2759"/>
<evidence type="ECO:0000313" key="2">
    <source>
        <dbReference type="Proteomes" id="UP000475862"/>
    </source>
</evidence>
<dbReference type="EMBL" id="VYZN01000046">
    <property type="protein sequence ID" value="KAE9529189.1"/>
    <property type="molecule type" value="Genomic_DNA"/>
</dbReference>
<feature type="non-terminal residue" evidence="1">
    <location>
        <position position="420"/>
    </location>
</feature>
<gene>
    <name evidence="1" type="ORF">AGLY_011985</name>
</gene>
<evidence type="ECO:0000313" key="1">
    <source>
        <dbReference type="EMBL" id="KAE9529189.1"/>
    </source>
</evidence>
<proteinExistence type="predicted"/>
<comment type="caution">
    <text evidence="1">The sequence shown here is derived from an EMBL/GenBank/DDBJ whole genome shotgun (WGS) entry which is preliminary data.</text>
</comment>
<sequence length="420" mass="48768">MSYKISHPFFVYYWSTNQIIIYKDEVKSYCRLAIDATGGLVQKIKRTSMNISSNNIFLYEGVINTGFGQIPVVQMVSESHDTDNLFNWLWRWKKMVIRCPHEAVCGYSLPILGAMSCAFCNVSLSEYVDKCFLCLNKSNKNLSSCYIRIDVAHMVKIFCRLKCLNWKNKHLKVFYVSCLTLLLVLKDIDDFREMLTNILTILLSETYGWLDKFCTKHNPSEQSRVYLVNRIKQRFSTFLYSRRFSSRTTYELATYHRLRTAGIKDIPIQNETMLHLTKTEENVVSGFDERPNQITTFLEDILKITLICLSAQFSPRSIVGTPLKTYIEERSYDCRQPSCNGIISASKQLSHHIFIEMDQVVGTKNVTIAHFPVELSVNNESFLLDGSINYTNGHYISYVRRLKTDTIWEIHNDLVKKIAR</sequence>
<accession>A0A6G0TAM0</accession>